<dbReference type="STRING" id="215243.A0A0D2D911"/>
<reference evidence="2 3" key="1">
    <citation type="submission" date="2015-01" db="EMBL/GenBank/DDBJ databases">
        <title>The Genome Sequence of Exophiala oligosperma CBS72588.</title>
        <authorList>
            <consortium name="The Broad Institute Genomics Platform"/>
            <person name="Cuomo C."/>
            <person name="de Hoog S."/>
            <person name="Gorbushina A."/>
            <person name="Stielow B."/>
            <person name="Teixiera M."/>
            <person name="Abouelleil A."/>
            <person name="Chapman S.B."/>
            <person name="Priest M."/>
            <person name="Young S.K."/>
            <person name="Wortman J."/>
            <person name="Nusbaum C."/>
            <person name="Birren B."/>
        </authorList>
    </citation>
    <scope>NUCLEOTIDE SEQUENCE [LARGE SCALE GENOMIC DNA]</scope>
    <source>
        <strain evidence="2 3">CBS 72588</strain>
    </source>
</reference>
<accession>A0A0D2D911</accession>
<dbReference type="HOGENOM" id="CLU_847391_0_0_1"/>
<dbReference type="AlphaFoldDB" id="A0A0D2D911"/>
<dbReference type="Proteomes" id="UP000053342">
    <property type="component" value="Unassembled WGS sequence"/>
</dbReference>
<feature type="region of interest" description="Disordered" evidence="1">
    <location>
        <begin position="153"/>
        <end position="179"/>
    </location>
</feature>
<dbReference type="RefSeq" id="XP_016259146.1">
    <property type="nucleotide sequence ID" value="XM_016410124.1"/>
</dbReference>
<dbReference type="OrthoDB" id="4222821at2759"/>
<proteinExistence type="predicted"/>
<organism evidence="2 3">
    <name type="scientific">Exophiala oligosperma</name>
    <dbReference type="NCBI Taxonomy" id="215243"/>
    <lineage>
        <taxon>Eukaryota</taxon>
        <taxon>Fungi</taxon>
        <taxon>Dikarya</taxon>
        <taxon>Ascomycota</taxon>
        <taxon>Pezizomycotina</taxon>
        <taxon>Eurotiomycetes</taxon>
        <taxon>Chaetothyriomycetidae</taxon>
        <taxon>Chaetothyriales</taxon>
        <taxon>Herpotrichiellaceae</taxon>
        <taxon>Exophiala</taxon>
    </lineage>
</organism>
<dbReference type="EMBL" id="KN847340">
    <property type="protein sequence ID" value="KIW38930.1"/>
    <property type="molecule type" value="Genomic_DNA"/>
</dbReference>
<evidence type="ECO:0008006" key="4">
    <source>
        <dbReference type="Google" id="ProtNLM"/>
    </source>
</evidence>
<evidence type="ECO:0000313" key="3">
    <source>
        <dbReference type="Proteomes" id="UP000053342"/>
    </source>
</evidence>
<protein>
    <recommendedName>
        <fullName evidence="4">Aflatoxin regulatory protein domain-containing protein</fullName>
    </recommendedName>
</protein>
<dbReference type="GeneID" id="27360825"/>
<gene>
    <name evidence="2" type="ORF">PV06_08751</name>
</gene>
<keyword evidence="3" id="KW-1185">Reference proteome</keyword>
<dbReference type="VEuPathDB" id="FungiDB:PV06_08751"/>
<evidence type="ECO:0000313" key="2">
    <source>
        <dbReference type="EMBL" id="KIW38930.1"/>
    </source>
</evidence>
<sequence length="328" mass="35839">MESQDEITVETPEQPLDASYGSFALPDCNFDETWATFFAGSDIDAQLVAENECVTSPIEVSLSQQDAPNTFLNASNQPFLHHDFKANTTIRLSQLNESLARQILLLQSLSWNPTSDVHACVEVVNVAEKNPMVQALQSATEFTNVVEDLISSMKPKTPTTATDGASSADMMEPKQARSSVLAAQGSTSSSIDARHAAGTPVTLLLISSYLQIVELFSCMFDFATRALRSSPTMTSLLQFSPDLRISGLPPMKAQLYMKIMIQMAEHYLHRIQGLLCLPQEMLLSSKASAGLGLFDTVDLFSTLNLDIPEQSSLSLRDNLETLKKLLPG</sequence>
<evidence type="ECO:0000256" key="1">
    <source>
        <dbReference type="SAM" id="MobiDB-lite"/>
    </source>
</evidence>
<name>A0A0D2D911_9EURO</name>